<organism evidence="1 2">
    <name type="scientific">Aeromonas schubertii</name>
    <dbReference type="NCBI Taxonomy" id="652"/>
    <lineage>
        <taxon>Bacteria</taxon>
        <taxon>Pseudomonadati</taxon>
        <taxon>Pseudomonadota</taxon>
        <taxon>Gammaproteobacteria</taxon>
        <taxon>Aeromonadales</taxon>
        <taxon>Aeromonadaceae</taxon>
        <taxon>Aeromonas</taxon>
    </lineage>
</organism>
<dbReference type="RefSeq" id="WP_060587730.1">
    <property type="nucleotide sequence ID" value="NZ_CP013067.1"/>
</dbReference>
<dbReference type="KEGG" id="asr:WL1483_4075"/>
<proteinExistence type="predicted"/>
<sequence length="157" mass="17143">MGIREIALLAALLSGDVAAASELWLVELEGEDGLTLEMMGARVERGSATVWREGRPYGGPLRPGDRLALWVEEGVALRIEVQARLVAGAAPWRRAQDRVASVGRREINLIHLGRIEWDERVSWVNGSAVDLAPGRDLVLTRTGDGLLQQIEVMTPIS</sequence>
<dbReference type="AlphaFoldDB" id="A0A0S2SP80"/>
<accession>A0A0S2SP80</accession>
<gene>
    <name evidence="1" type="ORF">WL1483_4075</name>
</gene>
<protein>
    <submittedName>
        <fullName evidence="1">Uncharacterized protein</fullName>
    </submittedName>
</protein>
<dbReference type="PATRIC" id="fig|652.5.peg.4014"/>
<reference evidence="1 2" key="2">
    <citation type="journal article" date="2016" name="Genome Announc.">
        <title>Complete Genome Sequence of the Highly Virulent Aeromonas schubertii Strain WL1483, Isolated from Diseased Snakehead Fish (Channa argus) in China.</title>
        <authorList>
            <person name="Liu L."/>
            <person name="Li N."/>
            <person name="Zhang D."/>
            <person name="Fu X."/>
            <person name="Shi C."/>
            <person name="Lin Q."/>
            <person name="Hao G."/>
        </authorList>
    </citation>
    <scope>NUCLEOTIDE SEQUENCE [LARGE SCALE GENOMIC DNA]</scope>
    <source>
        <strain evidence="1 2">WL1483</strain>
    </source>
</reference>
<dbReference type="Proteomes" id="UP000058114">
    <property type="component" value="Chromosome"/>
</dbReference>
<evidence type="ECO:0000313" key="1">
    <source>
        <dbReference type="EMBL" id="ALP43494.1"/>
    </source>
</evidence>
<evidence type="ECO:0000313" key="2">
    <source>
        <dbReference type="Proteomes" id="UP000058114"/>
    </source>
</evidence>
<reference evidence="2" key="1">
    <citation type="submission" date="2015-10" db="EMBL/GenBank/DDBJ databases">
        <title>Complete Genome Sequence of Aeromonas schubertii strain WL1483.</title>
        <authorList>
            <person name="Liu L."/>
        </authorList>
    </citation>
    <scope>NUCLEOTIDE SEQUENCE [LARGE SCALE GENOMIC DNA]</scope>
    <source>
        <strain evidence="2">WL1483</strain>
    </source>
</reference>
<dbReference type="EMBL" id="CP013067">
    <property type="protein sequence ID" value="ALP43494.1"/>
    <property type="molecule type" value="Genomic_DNA"/>
</dbReference>
<name>A0A0S2SP80_9GAMM</name>